<dbReference type="InterPro" id="IPR029063">
    <property type="entry name" value="SAM-dependent_MTases_sf"/>
</dbReference>
<accession>A0ABW3JBM6</accession>
<organism evidence="2 3">
    <name type="scientific">Methyloligella solikamskensis</name>
    <dbReference type="NCBI Taxonomy" id="1177756"/>
    <lineage>
        <taxon>Bacteria</taxon>
        <taxon>Pseudomonadati</taxon>
        <taxon>Pseudomonadota</taxon>
        <taxon>Alphaproteobacteria</taxon>
        <taxon>Hyphomicrobiales</taxon>
        <taxon>Hyphomicrobiaceae</taxon>
        <taxon>Methyloligella</taxon>
    </lineage>
</organism>
<feature type="compositionally biased region" description="Polar residues" evidence="1">
    <location>
        <begin position="39"/>
        <end position="48"/>
    </location>
</feature>
<evidence type="ECO:0000313" key="3">
    <source>
        <dbReference type="Proteomes" id="UP001597102"/>
    </source>
</evidence>
<dbReference type="Gene3D" id="3.40.50.150">
    <property type="entry name" value="Vaccinia Virus protein VP39"/>
    <property type="match status" value="1"/>
</dbReference>
<dbReference type="EC" id="2.1.-.-" evidence="2"/>
<gene>
    <name evidence="2" type="ORF">ACFQ2F_11160</name>
</gene>
<protein>
    <submittedName>
        <fullName evidence="2">Class I SAM-dependent methyltransferase</fullName>
        <ecNumber evidence="2">2.1.-.-</ecNumber>
    </submittedName>
</protein>
<evidence type="ECO:0000256" key="1">
    <source>
        <dbReference type="SAM" id="MobiDB-lite"/>
    </source>
</evidence>
<sequence>MPEPKRKIETDAETDFTSSADEDSLDNDFAAAERAEAAQTNKSGSKESTAGLVKRTREALAREAEVERETDHTPLGEQLRAFSGQAGAHAKDAGKAGAARAEGLLSRAFSSLKDALSPASIGDAAQASILWWHWLLFDRDFDKLLFRKTSKPAKLKTLTVHGRRTEGRDYRPTPALVFEWAMSALRDDLSHYRFVDYGAGRGRVLMMAAQYPFKSIRGMEFAEELFEDARLNIAQFPRPRMRCRDVACELVDATAIAPADGTVVHYFFAPFSRKAFAEILNGIAASLRESPRPAYLVLVDSRDGDLVRQTGLFVRAKMKLGARLESFVFSPYRIEVYRAKDG</sequence>
<dbReference type="GO" id="GO:0008168">
    <property type="term" value="F:methyltransferase activity"/>
    <property type="evidence" value="ECO:0007669"/>
    <property type="project" value="UniProtKB-KW"/>
</dbReference>
<comment type="caution">
    <text evidence="2">The sequence shown here is derived from an EMBL/GenBank/DDBJ whole genome shotgun (WGS) entry which is preliminary data.</text>
</comment>
<reference evidence="3" key="1">
    <citation type="journal article" date="2019" name="Int. J. Syst. Evol. Microbiol.">
        <title>The Global Catalogue of Microorganisms (GCM) 10K type strain sequencing project: providing services to taxonomists for standard genome sequencing and annotation.</title>
        <authorList>
            <consortium name="The Broad Institute Genomics Platform"/>
            <consortium name="The Broad Institute Genome Sequencing Center for Infectious Disease"/>
            <person name="Wu L."/>
            <person name="Ma J."/>
        </authorList>
    </citation>
    <scope>NUCLEOTIDE SEQUENCE [LARGE SCALE GENOMIC DNA]</scope>
    <source>
        <strain evidence="3">CCUG 61697</strain>
    </source>
</reference>
<keyword evidence="2" id="KW-0808">Transferase</keyword>
<dbReference type="SUPFAM" id="SSF53335">
    <property type="entry name" value="S-adenosyl-L-methionine-dependent methyltransferases"/>
    <property type="match status" value="1"/>
</dbReference>
<dbReference type="EMBL" id="JBHTJO010000001">
    <property type="protein sequence ID" value="MFD0987654.1"/>
    <property type="molecule type" value="Genomic_DNA"/>
</dbReference>
<evidence type="ECO:0000313" key="2">
    <source>
        <dbReference type="EMBL" id="MFD0987654.1"/>
    </source>
</evidence>
<dbReference type="RefSeq" id="WP_379089849.1">
    <property type="nucleotide sequence ID" value="NZ_JBHTJO010000001.1"/>
</dbReference>
<feature type="compositionally biased region" description="Basic and acidic residues" evidence="1">
    <location>
        <begin position="1"/>
        <end position="10"/>
    </location>
</feature>
<proteinExistence type="predicted"/>
<dbReference type="GO" id="GO:0032259">
    <property type="term" value="P:methylation"/>
    <property type="evidence" value="ECO:0007669"/>
    <property type="project" value="UniProtKB-KW"/>
</dbReference>
<feature type="region of interest" description="Disordered" evidence="1">
    <location>
        <begin position="1"/>
        <end position="56"/>
    </location>
</feature>
<dbReference type="Proteomes" id="UP001597102">
    <property type="component" value="Unassembled WGS sequence"/>
</dbReference>
<name>A0ABW3JBM6_9HYPH</name>
<keyword evidence="3" id="KW-1185">Reference proteome</keyword>
<keyword evidence="2" id="KW-0489">Methyltransferase</keyword>